<dbReference type="InterPro" id="IPR037461">
    <property type="entry name" value="CtCE2-like_dom"/>
</dbReference>
<dbReference type="OrthoDB" id="9801375at2"/>
<dbReference type="InterPro" id="IPR052762">
    <property type="entry name" value="PCW_deacetylase/CE"/>
</dbReference>
<protein>
    <submittedName>
        <fullName evidence="4">GDSL-like Lipase/Acylhydrolase family protein</fullName>
    </submittedName>
</protein>
<sequence>MHKTLLALAMLGGLAHAADPASAPALKHAQVQSSGRVEAGKDSWRATWPGTVLTTRFDGSAIGFKIDDGMNSYVAEIDGKPAKTIMPARGERTIWLRDLPAGAHTLQLIKRTESPEVPGTVSGFALDGGHWLPAPAPARRQIEFIGDSWTAALASLSDVRECSWDKVRDTTDITQGFAVQVARHYGADWQINAMSGMGMNRNWDGNLPDRNYRTFYPRLLQNDAASKAAVPGWKPQVVVIGLGTNDFSAAIKGSEKWTRDSLTAAYKTGFKELVASVRQRYGDAQIIATAHYLWPDDALRPLIKQLVDEARAAGDSRISGVEYNDLKLTACQWHPDLNDHRNMAATLEEAIDGLKIYN</sequence>
<keyword evidence="5" id="KW-1185">Reference proteome</keyword>
<dbReference type="STRING" id="1121001.SAMN02745857_01075"/>
<dbReference type="SUPFAM" id="SSF52266">
    <property type="entry name" value="SGNH hydrolase"/>
    <property type="match status" value="1"/>
</dbReference>
<dbReference type="InterPro" id="IPR013830">
    <property type="entry name" value="SGNH_hydro"/>
</dbReference>
<feature type="chain" id="PRO_5013229819" evidence="1">
    <location>
        <begin position="18"/>
        <end position="358"/>
    </location>
</feature>
<dbReference type="AlphaFoldDB" id="A0A1W1XAV7"/>
<feature type="domain" description="Carbohydrate esterase 2 N-terminal" evidence="3">
    <location>
        <begin position="34"/>
        <end position="135"/>
    </location>
</feature>
<feature type="domain" description="SGNH hydrolase-type esterase" evidence="2">
    <location>
        <begin position="144"/>
        <end position="335"/>
    </location>
</feature>
<gene>
    <name evidence="4" type="ORF">SAMN02745857_01075</name>
</gene>
<dbReference type="GO" id="GO:0052689">
    <property type="term" value="F:carboxylic ester hydrolase activity"/>
    <property type="evidence" value="ECO:0007669"/>
    <property type="project" value="InterPro"/>
</dbReference>
<feature type="signal peptide" evidence="1">
    <location>
        <begin position="1"/>
        <end position="17"/>
    </location>
</feature>
<dbReference type="Gene3D" id="3.40.50.1110">
    <property type="entry name" value="SGNH hydrolase"/>
    <property type="match status" value="1"/>
</dbReference>
<evidence type="ECO:0000259" key="2">
    <source>
        <dbReference type="Pfam" id="PF13472"/>
    </source>
</evidence>
<dbReference type="InterPro" id="IPR036514">
    <property type="entry name" value="SGNH_hydro_sf"/>
</dbReference>
<dbReference type="Gene3D" id="2.60.120.260">
    <property type="entry name" value="Galactose-binding domain-like"/>
    <property type="match status" value="1"/>
</dbReference>
<name>A0A1W1XAV7_9NEIS</name>
<accession>A0A1W1XAV7</accession>
<evidence type="ECO:0000313" key="5">
    <source>
        <dbReference type="Proteomes" id="UP000192761"/>
    </source>
</evidence>
<dbReference type="Pfam" id="PF13472">
    <property type="entry name" value="Lipase_GDSL_2"/>
    <property type="match status" value="1"/>
</dbReference>
<reference evidence="4 5" key="1">
    <citation type="submission" date="2017-04" db="EMBL/GenBank/DDBJ databases">
        <authorList>
            <person name="Afonso C.L."/>
            <person name="Miller P.J."/>
            <person name="Scott M.A."/>
            <person name="Spackman E."/>
            <person name="Goraichik I."/>
            <person name="Dimitrov K.M."/>
            <person name="Suarez D.L."/>
            <person name="Swayne D.E."/>
        </authorList>
    </citation>
    <scope>NUCLEOTIDE SEQUENCE [LARGE SCALE GENOMIC DNA]</scope>
    <source>
        <strain evidence="4 5">DSM 23236</strain>
    </source>
</reference>
<dbReference type="CDD" id="cd01831">
    <property type="entry name" value="Endoglucanase_E_like"/>
    <property type="match status" value="1"/>
</dbReference>
<dbReference type="Pfam" id="PF17996">
    <property type="entry name" value="CE2_N"/>
    <property type="match status" value="1"/>
</dbReference>
<dbReference type="PANTHER" id="PTHR37834">
    <property type="entry name" value="GDSL-LIKE LIPASE/ACYLHYDROLASE DOMAIN PROTEIN (AFU_ORTHOLOGUE AFUA_2G00620)"/>
    <property type="match status" value="1"/>
</dbReference>
<dbReference type="PANTHER" id="PTHR37834:SF2">
    <property type="entry name" value="ESTERASE, SGNH HYDROLASE-TYPE"/>
    <property type="match status" value="1"/>
</dbReference>
<dbReference type="Proteomes" id="UP000192761">
    <property type="component" value="Unassembled WGS sequence"/>
</dbReference>
<evidence type="ECO:0000313" key="4">
    <source>
        <dbReference type="EMBL" id="SMC20904.1"/>
    </source>
</evidence>
<dbReference type="EMBL" id="FWXD01000005">
    <property type="protein sequence ID" value="SMC20904.1"/>
    <property type="molecule type" value="Genomic_DNA"/>
</dbReference>
<keyword evidence="4" id="KW-0378">Hydrolase</keyword>
<evidence type="ECO:0000256" key="1">
    <source>
        <dbReference type="SAM" id="SignalP"/>
    </source>
</evidence>
<dbReference type="InterPro" id="IPR040794">
    <property type="entry name" value="CE2_N"/>
</dbReference>
<proteinExistence type="predicted"/>
<evidence type="ECO:0000259" key="3">
    <source>
        <dbReference type="Pfam" id="PF17996"/>
    </source>
</evidence>
<organism evidence="4 5">
    <name type="scientific">Andreprevotia lacus DSM 23236</name>
    <dbReference type="NCBI Taxonomy" id="1121001"/>
    <lineage>
        <taxon>Bacteria</taxon>
        <taxon>Pseudomonadati</taxon>
        <taxon>Pseudomonadota</taxon>
        <taxon>Betaproteobacteria</taxon>
        <taxon>Neisseriales</taxon>
        <taxon>Chitinibacteraceae</taxon>
        <taxon>Andreprevotia</taxon>
    </lineage>
</organism>
<dbReference type="RefSeq" id="WP_084089681.1">
    <property type="nucleotide sequence ID" value="NZ_FWXD01000005.1"/>
</dbReference>
<keyword evidence="1" id="KW-0732">Signal</keyword>